<organism evidence="7 8">
    <name type="scientific">Hirsutella minnesotensis 3608</name>
    <dbReference type="NCBI Taxonomy" id="1043627"/>
    <lineage>
        <taxon>Eukaryota</taxon>
        <taxon>Fungi</taxon>
        <taxon>Dikarya</taxon>
        <taxon>Ascomycota</taxon>
        <taxon>Pezizomycotina</taxon>
        <taxon>Sordariomycetes</taxon>
        <taxon>Hypocreomycetidae</taxon>
        <taxon>Hypocreales</taxon>
        <taxon>Ophiocordycipitaceae</taxon>
        <taxon>Hirsutella</taxon>
    </lineage>
</organism>
<sequence>MEVFHRRKDSAEADHQFGACVTDSTVIAFSRLPGPKRAELLRDLMSPDGLNFNLMRHTIAGSDLTNDPPYTYDENGGNVDTSLAHFDLGQRGNAMVSMLAEMKRLQPGLTILGSPWSPPGWMKLNGKLTGTTKNNNLNHRYADSYAQYFVKYLRAYEKAGVHIDAITIQNEPLNSKAQMPTMYINASESGGLVRNIVGPALRRAGLQTQIWAWDHNTNQYDYPETVVNMAKQYVPAAAWHCYAGNNPENWQPLTRFHGQFPSVEQYMTECYTAKGRTNWVHSSNFALLPLQNWANGIIAWALGTYTGGGPALSGNDACHICTGLVTVDPNTGNYNKEVDYYMMGQFSKFMPRGGKAVGGTGSHLNPDGTGLESVATLNPDGTRTIVIQNKYGQDIWVELKTESEGRTWNGRVYQKSVTTWVLPRA</sequence>
<evidence type="ECO:0000256" key="4">
    <source>
        <dbReference type="RuleBase" id="RU361188"/>
    </source>
</evidence>
<gene>
    <name evidence="7" type="ORF">HIM_03518</name>
</gene>
<feature type="domain" description="Glycosyl hydrolase family 30 beta sandwich" evidence="6">
    <location>
        <begin position="369"/>
        <end position="404"/>
    </location>
</feature>
<evidence type="ECO:0000259" key="6">
    <source>
        <dbReference type="Pfam" id="PF17189"/>
    </source>
</evidence>
<feature type="domain" description="Glycosyl hydrolase family 30 TIM-barrel" evidence="5">
    <location>
        <begin position="16"/>
        <end position="350"/>
    </location>
</feature>
<evidence type="ECO:0000256" key="2">
    <source>
        <dbReference type="ARBA" id="ARBA00022729"/>
    </source>
</evidence>
<dbReference type="OrthoDB" id="2160638at2759"/>
<evidence type="ECO:0000313" key="7">
    <source>
        <dbReference type="EMBL" id="KJZ77197.1"/>
    </source>
</evidence>
<dbReference type="PANTHER" id="PTHR11069:SF23">
    <property type="entry name" value="LYSOSOMAL ACID GLUCOSYLCERAMIDASE"/>
    <property type="match status" value="1"/>
</dbReference>
<keyword evidence="2" id="KW-0732">Signal</keyword>
<keyword evidence="8" id="KW-1185">Reference proteome</keyword>
<evidence type="ECO:0000256" key="1">
    <source>
        <dbReference type="ARBA" id="ARBA00005382"/>
    </source>
</evidence>
<dbReference type="EMBL" id="KQ030508">
    <property type="protein sequence ID" value="KJZ77197.1"/>
    <property type="molecule type" value="Genomic_DNA"/>
</dbReference>
<dbReference type="Gene3D" id="3.20.20.80">
    <property type="entry name" value="Glycosidases"/>
    <property type="match status" value="1"/>
</dbReference>
<dbReference type="GO" id="GO:0006680">
    <property type="term" value="P:glucosylceramide catabolic process"/>
    <property type="evidence" value="ECO:0007669"/>
    <property type="project" value="TreeGrafter"/>
</dbReference>
<dbReference type="PANTHER" id="PTHR11069">
    <property type="entry name" value="GLUCOSYLCERAMIDASE"/>
    <property type="match status" value="1"/>
</dbReference>
<accession>A0A0F8A2R5</accession>
<keyword evidence="4" id="KW-0326">Glycosidase</keyword>
<dbReference type="InterPro" id="IPR001139">
    <property type="entry name" value="Glyco_hydro_30"/>
</dbReference>
<dbReference type="AlphaFoldDB" id="A0A0F8A2R5"/>
<dbReference type="Pfam" id="PF02055">
    <property type="entry name" value="Glyco_hydro_30"/>
    <property type="match status" value="1"/>
</dbReference>
<dbReference type="GO" id="GO:0016020">
    <property type="term" value="C:membrane"/>
    <property type="evidence" value="ECO:0007669"/>
    <property type="project" value="GOC"/>
</dbReference>
<evidence type="ECO:0000313" key="8">
    <source>
        <dbReference type="Proteomes" id="UP000054481"/>
    </source>
</evidence>
<dbReference type="InterPro" id="IPR033452">
    <property type="entry name" value="GH30_C"/>
</dbReference>
<dbReference type="Pfam" id="PF17189">
    <property type="entry name" value="Glyco_hydro_30C"/>
    <property type="match status" value="1"/>
</dbReference>
<dbReference type="InterPro" id="IPR017853">
    <property type="entry name" value="GH"/>
</dbReference>
<evidence type="ECO:0000259" key="5">
    <source>
        <dbReference type="Pfam" id="PF02055"/>
    </source>
</evidence>
<name>A0A0F8A2R5_9HYPO</name>
<dbReference type="SUPFAM" id="SSF51445">
    <property type="entry name" value="(Trans)glycosidases"/>
    <property type="match status" value="1"/>
</dbReference>
<comment type="similarity">
    <text evidence="1 4">Belongs to the glycosyl hydrolase 30 family.</text>
</comment>
<dbReference type="PRINTS" id="PR00843">
    <property type="entry name" value="GLHYDRLASE30"/>
</dbReference>
<dbReference type="InterPro" id="IPR033453">
    <property type="entry name" value="Glyco_hydro_30_TIM-barrel"/>
</dbReference>
<dbReference type="Proteomes" id="UP000054481">
    <property type="component" value="Unassembled WGS sequence"/>
</dbReference>
<protein>
    <submittedName>
        <fullName evidence="7">Endo-1,6-beta-D-glucanase</fullName>
    </submittedName>
</protein>
<evidence type="ECO:0000256" key="3">
    <source>
        <dbReference type="ARBA" id="ARBA00022801"/>
    </source>
</evidence>
<proteinExistence type="inferred from homology"/>
<reference evidence="7 8" key="1">
    <citation type="journal article" date="2014" name="Genome Biol. Evol.">
        <title>Comparative genomics and transcriptomics analyses reveal divergent lifestyle features of nematode endoparasitic fungus Hirsutella minnesotensis.</title>
        <authorList>
            <person name="Lai Y."/>
            <person name="Liu K."/>
            <person name="Zhang X."/>
            <person name="Zhang X."/>
            <person name="Li K."/>
            <person name="Wang N."/>
            <person name="Shu C."/>
            <person name="Wu Y."/>
            <person name="Wang C."/>
            <person name="Bushley K.E."/>
            <person name="Xiang M."/>
            <person name="Liu X."/>
        </authorList>
    </citation>
    <scope>NUCLEOTIDE SEQUENCE [LARGE SCALE GENOMIC DNA]</scope>
    <source>
        <strain evidence="7 8">3608</strain>
    </source>
</reference>
<dbReference type="GO" id="GO:0004348">
    <property type="term" value="F:glucosylceramidase activity"/>
    <property type="evidence" value="ECO:0007669"/>
    <property type="project" value="InterPro"/>
</dbReference>
<keyword evidence="3 4" id="KW-0378">Hydrolase</keyword>